<dbReference type="InterPro" id="IPR000719">
    <property type="entry name" value="Prot_kinase_dom"/>
</dbReference>
<reference evidence="3" key="1">
    <citation type="journal article" date="2022" name="Int. J. Mol. Sci.">
        <title>Draft Genome of Tanacetum Coccineum: Genomic Comparison of Closely Related Tanacetum-Family Plants.</title>
        <authorList>
            <person name="Yamashiro T."/>
            <person name="Shiraishi A."/>
            <person name="Nakayama K."/>
            <person name="Satake H."/>
        </authorList>
    </citation>
    <scope>NUCLEOTIDE SEQUENCE</scope>
</reference>
<dbReference type="InterPro" id="IPR011009">
    <property type="entry name" value="Kinase-like_dom_sf"/>
</dbReference>
<dbReference type="Gene3D" id="1.10.510.10">
    <property type="entry name" value="Transferase(Phosphotransferase) domain 1"/>
    <property type="match status" value="1"/>
</dbReference>
<dbReference type="SMART" id="SM00220">
    <property type="entry name" value="S_TKc"/>
    <property type="match status" value="1"/>
</dbReference>
<dbReference type="Gene3D" id="3.30.200.20">
    <property type="entry name" value="Phosphorylase Kinase, domain 1"/>
    <property type="match status" value="1"/>
</dbReference>
<feature type="domain" description="Protein kinase" evidence="2">
    <location>
        <begin position="1"/>
        <end position="238"/>
    </location>
</feature>
<dbReference type="InterPro" id="IPR008271">
    <property type="entry name" value="Ser/Thr_kinase_AS"/>
</dbReference>
<evidence type="ECO:0000313" key="3">
    <source>
        <dbReference type="EMBL" id="GJT56804.1"/>
    </source>
</evidence>
<dbReference type="Pfam" id="PF00069">
    <property type="entry name" value="Pkinase"/>
    <property type="match status" value="1"/>
</dbReference>
<dbReference type="SUPFAM" id="SSF56112">
    <property type="entry name" value="Protein kinase-like (PK-like)"/>
    <property type="match status" value="1"/>
</dbReference>
<keyword evidence="3" id="KW-0418">Kinase</keyword>
<accession>A0ABQ5F0S0</accession>
<reference evidence="3" key="2">
    <citation type="submission" date="2022-01" db="EMBL/GenBank/DDBJ databases">
        <authorList>
            <person name="Yamashiro T."/>
            <person name="Shiraishi A."/>
            <person name="Satake H."/>
            <person name="Nakayama K."/>
        </authorList>
    </citation>
    <scope>NUCLEOTIDE SEQUENCE</scope>
</reference>
<dbReference type="EMBL" id="BQNB010016877">
    <property type="protein sequence ID" value="GJT56804.1"/>
    <property type="molecule type" value="Genomic_DNA"/>
</dbReference>
<name>A0ABQ5F0S0_9ASTR</name>
<dbReference type="PANTHER" id="PTHR45631:SF162">
    <property type="entry name" value="PROTEIN KINASE DOMAIN-CONTAINING PROTEIN"/>
    <property type="match status" value="1"/>
</dbReference>
<evidence type="ECO:0000259" key="2">
    <source>
        <dbReference type="PROSITE" id="PS50011"/>
    </source>
</evidence>
<dbReference type="PROSITE" id="PS50011">
    <property type="entry name" value="PROTEIN_KINASE_DOM"/>
    <property type="match status" value="1"/>
</dbReference>
<keyword evidence="3" id="KW-0472">Membrane</keyword>
<organism evidence="3 4">
    <name type="scientific">Tanacetum coccineum</name>
    <dbReference type="NCBI Taxonomy" id="301880"/>
    <lineage>
        <taxon>Eukaryota</taxon>
        <taxon>Viridiplantae</taxon>
        <taxon>Streptophyta</taxon>
        <taxon>Embryophyta</taxon>
        <taxon>Tracheophyta</taxon>
        <taxon>Spermatophyta</taxon>
        <taxon>Magnoliopsida</taxon>
        <taxon>eudicotyledons</taxon>
        <taxon>Gunneridae</taxon>
        <taxon>Pentapetalae</taxon>
        <taxon>asterids</taxon>
        <taxon>campanulids</taxon>
        <taxon>Asterales</taxon>
        <taxon>Asteraceae</taxon>
        <taxon>Asteroideae</taxon>
        <taxon>Anthemideae</taxon>
        <taxon>Anthemidinae</taxon>
        <taxon>Tanacetum</taxon>
    </lineage>
</organism>
<protein>
    <submittedName>
        <fullName evidence="3">Leucine-rich repeat transmembrane protein kinase protein</fullName>
    </submittedName>
</protein>
<evidence type="ECO:0000256" key="1">
    <source>
        <dbReference type="SAM" id="MobiDB-lite"/>
    </source>
</evidence>
<evidence type="ECO:0000313" key="4">
    <source>
        <dbReference type="Proteomes" id="UP001151760"/>
    </source>
</evidence>
<keyword evidence="3" id="KW-0812">Transmembrane</keyword>
<gene>
    <name evidence="3" type="ORF">Tco_0991858</name>
</gene>
<keyword evidence="4" id="KW-1185">Reference proteome</keyword>
<sequence length="268" mass="30168">MLFLLRWVRPPAEMAINALSLSVLVSDLDLQKVKLLMDIRHKNITSLVGYCNDSNHKAIIYEYMANGNLEQHLFGLVYMHHGCRPPVVHRDVKSSNILLDEGFRAKLADFGLSRVFTTEDATYAQSTVVAGTCGYLDPEYYITRRLTEKSDVYSFGVVLLELITSRPAISENINIINWVKSRIGEGSVEDIVDPRLRGIFNIDNAWKLVELAIECVSNTATKRPAMNDVAMDLKHCLQAEKTPQRTKSSNQSGYAPLNLEVLNDPDPR</sequence>
<feature type="region of interest" description="Disordered" evidence="1">
    <location>
        <begin position="240"/>
        <end position="268"/>
    </location>
</feature>
<comment type="caution">
    <text evidence="3">The sequence shown here is derived from an EMBL/GenBank/DDBJ whole genome shotgun (WGS) entry which is preliminary data.</text>
</comment>
<proteinExistence type="predicted"/>
<dbReference type="Proteomes" id="UP001151760">
    <property type="component" value="Unassembled WGS sequence"/>
</dbReference>
<keyword evidence="3" id="KW-0808">Transferase</keyword>
<dbReference type="GO" id="GO:0016301">
    <property type="term" value="F:kinase activity"/>
    <property type="evidence" value="ECO:0007669"/>
    <property type="project" value="UniProtKB-KW"/>
</dbReference>
<dbReference type="PROSITE" id="PS00108">
    <property type="entry name" value="PROTEIN_KINASE_ST"/>
    <property type="match status" value="1"/>
</dbReference>
<dbReference type="PANTHER" id="PTHR45631">
    <property type="entry name" value="OS07G0107800 PROTEIN-RELATED"/>
    <property type="match status" value="1"/>
</dbReference>